<dbReference type="InterPro" id="IPR008271">
    <property type="entry name" value="Ser/Thr_kinase_AS"/>
</dbReference>
<feature type="compositionally biased region" description="Low complexity" evidence="9">
    <location>
        <begin position="324"/>
        <end position="335"/>
    </location>
</feature>
<keyword evidence="5 7" id="KW-0067">ATP-binding</keyword>
<dbReference type="InterPro" id="IPR030616">
    <property type="entry name" value="Aur-like"/>
</dbReference>
<protein>
    <recommendedName>
        <fullName evidence="10">Protein kinase domain-containing protein</fullName>
    </recommendedName>
</protein>
<keyword evidence="12" id="KW-1185">Reference proteome</keyword>
<evidence type="ECO:0000256" key="2">
    <source>
        <dbReference type="ARBA" id="ARBA00022679"/>
    </source>
</evidence>
<dbReference type="SUPFAM" id="SSF56112">
    <property type="entry name" value="Protein kinase-like (PK-like)"/>
    <property type="match status" value="1"/>
</dbReference>
<feature type="domain" description="Protein kinase" evidence="10">
    <location>
        <begin position="1"/>
        <end position="242"/>
    </location>
</feature>
<evidence type="ECO:0000313" key="12">
    <source>
        <dbReference type="Proteomes" id="UP001165080"/>
    </source>
</evidence>
<dbReference type="Gene3D" id="1.10.510.10">
    <property type="entry name" value="Transferase(Phosphotransferase) domain 1"/>
    <property type="match status" value="1"/>
</dbReference>
<evidence type="ECO:0000256" key="7">
    <source>
        <dbReference type="PIRSR" id="PIRSR630616-2"/>
    </source>
</evidence>
<keyword evidence="3 7" id="KW-0547">Nucleotide-binding</keyword>
<feature type="region of interest" description="Disordered" evidence="9">
    <location>
        <begin position="721"/>
        <end position="842"/>
    </location>
</feature>
<comment type="caution">
    <text evidence="11">The sequence shown here is derived from an EMBL/GenBank/DDBJ whole genome shotgun (WGS) entry which is preliminary data.</text>
</comment>
<dbReference type="EMBL" id="BRXU01000004">
    <property type="protein sequence ID" value="GLC51386.1"/>
    <property type="molecule type" value="Genomic_DNA"/>
</dbReference>
<dbReference type="PROSITE" id="PS00108">
    <property type="entry name" value="PROTEIN_KINASE_ST"/>
    <property type="match status" value="1"/>
</dbReference>
<dbReference type="InterPro" id="IPR000719">
    <property type="entry name" value="Prot_kinase_dom"/>
</dbReference>
<sequence length="981" mass="98147">MADKHFHKLEREVAAMRALCREVGKKGVVQLLDTYEDAQGIYLVMECCEGGDLFKRLMLHGGKLPEQWVCVEVIAPLLRVLERMHGLHLMHRDIKPENIFITADGHVKLGDFGLAIDWTKELAFSRSGTLDYMAPEVLINPATHTQESPSVTVPQLANKNIRPYTAAVDVWAVGCLAYELVCGRPPFEVEDEKQTASLIIYSHTINFEATATPAWADFVTQALIKDPRQRPDASTLLGHQWIRSNLDRATAGVPVVSAYGRAASGLSAAAAAAAADAADTQPTSDRSGGALRSPSLAAPAAAAAASCGGSSACGTASMVGLGDGSSSGVSTGGSSAAATHLQQRTCTPSTTSHGFRTAAAMLATRASQQSPSTPLPPSASAAAAATSATTSPVTASGAVYGGGLTASAQPQPRSAPPTQAAASSGGFRAGNTGGGGGISSSGALRSLLDAFKNASICSGAAATNTATCAERAAGTPSAAAAAAAAYAAAVGGGARPPSAGSYYRSSSGTASGGIVSSSNISVGSGSGAVGGGSSAAQLLRTSFQFQLPPTDRESISSLGSLSGSYSHLAGGKSLRSSFQVQIPLSSDRERDRDPFSLGGSSTAAVVGYRTPSASAREPSSEPLHSHQPPLSPPLLTRTASPVQQRSFLASSGSSGRNGSGVGSPVGAAAAAAAAGNGNGGFASPSRIARSGAATTGGLVASQGGSASLLSTPPRSLVGSLSSAGVCGGLPSPPTQQRPDLSPVLGPTTSPTTGGGQLGKPPRPQPDSPAKALAPPPVQPAAAAPSALPSPPPCGSAPALRTGMYSSPPRLQPQVAGNVEWAGGGSGGQAGATGSGTAAAASPSSLHDLTRNWGAVVSISVSKLSGLVGNGRRSGSGSAFSSPQRLPVQGKALDSYGLPAPTPVASGLPPAEYCSPRPVGVLERVKYHLRGGSGGVAASSPSHSSQSGNQQLHSQQQQQQQQQQYGNHVRSLIVPVAPVDVM</sequence>
<evidence type="ECO:0000256" key="6">
    <source>
        <dbReference type="PIRSR" id="PIRSR630616-1"/>
    </source>
</evidence>
<dbReference type="Gene3D" id="3.30.200.20">
    <property type="entry name" value="Phosphorylase Kinase, domain 1"/>
    <property type="match status" value="1"/>
</dbReference>
<dbReference type="InterPro" id="IPR011009">
    <property type="entry name" value="Kinase-like_dom_sf"/>
</dbReference>
<organism evidence="11 12">
    <name type="scientific">Pleodorina starrii</name>
    <dbReference type="NCBI Taxonomy" id="330485"/>
    <lineage>
        <taxon>Eukaryota</taxon>
        <taxon>Viridiplantae</taxon>
        <taxon>Chlorophyta</taxon>
        <taxon>core chlorophytes</taxon>
        <taxon>Chlorophyceae</taxon>
        <taxon>CS clade</taxon>
        <taxon>Chlamydomonadales</taxon>
        <taxon>Volvocaceae</taxon>
        <taxon>Pleodorina</taxon>
    </lineage>
</organism>
<feature type="active site" description="Proton acceptor" evidence="6">
    <location>
        <position position="93"/>
    </location>
</feature>
<feature type="compositionally biased region" description="Low complexity" evidence="9">
    <location>
        <begin position="405"/>
        <end position="426"/>
    </location>
</feature>
<feature type="region of interest" description="Disordered" evidence="9">
    <location>
        <begin position="404"/>
        <end position="434"/>
    </location>
</feature>
<dbReference type="GO" id="GO:0004674">
    <property type="term" value="F:protein serine/threonine kinase activity"/>
    <property type="evidence" value="ECO:0007669"/>
    <property type="project" value="UniProtKB-KW"/>
</dbReference>
<dbReference type="PROSITE" id="PS50011">
    <property type="entry name" value="PROTEIN_KINASE_DOM"/>
    <property type="match status" value="1"/>
</dbReference>
<evidence type="ECO:0000256" key="5">
    <source>
        <dbReference type="ARBA" id="ARBA00022840"/>
    </source>
</evidence>
<reference evidence="11 12" key="1">
    <citation type="journal article" date="2023" name="Commun. Biol.">
        <title>Reorganization of the ancestral sex-determining regions during the evolution of trioecy in Pleodorina starrii.</title>
        <authorList>
            <person name="Takahashi K."/>
            <person name="Suzuki S."/>
            <person name="Kawai-Toyooka H."/>
            <person name="Yamamoto K."/>
            <person name="Hamaji T."/>
            <person name="Ootsuki R."/>
            <person name="Yamaguchi H."/>
            <person name="Kawachi M."/>
            <person name="Higashiyama T."/>
            <person name="Nozaki H."/>
        </authorList>
    </citation>
    <scope>NUCLEOTIDE SEQUENCE [LARGE SCALE GENOMIC DNA]</scope>
    <source>
        <strain evidence="11 12">NIES-4479</strain>
    </source>
</reference>
<feature type="compositionally biased region" description="Low complexity" evidence="9">
    <location>
        <begin position="611"/>
        <end position="628"/>
    </location>
</feature>
<evidence type="ECO:0000256" key="8">
    <source>
        <dbReference type="PIRSR" id="PIRSR630616-3"/>
    </source>
</evidence>
<evidence type="ECO:0000256" key="3">
    <source>
        <dbReference type="ARBA" id="ARBA00022741"/>
    </source>
</evidence>
<feature type="cross-link" description="Glycyl lysine isopeptide (Lys-Gly) (interchain with G-Cter in SUMO2)" evidence="8">
    <location>
        <position position="95"/>
    </location>
</feature>
<dbReference type="SMART" id="SM00220">
    <property type="entry name" value="S_TKc"/>
    <property type="match status" value="1"/>
</dbReference>
<keyword evidence="2" id="KW-0808">Transferase</keyword>
<feature type="binding site" evidence="7">
    <location>
        <begin position="97"/>
        <end position="98"/>
    </location>
    <ligand>
        <name>ATP</name>
        <dbReference type="ChEBI" id="CHEBI:30616"/>
    </ligand>
</feature>
<gene>
    <name evidence="11" type="primary">PLEST004680</name>
    <name evidence="11" type="ORF">PLESTB_000496600</name>
</gene>
<keyword evidence="4" id="KW-0418">Kinase</keyword>
<name>A0A9W6BFQ1_9CHLO</name>
<dbReference type="Proteomes" id="UP001165080">
    <property type="component" value="Unassembled WGS sequence"/>
</dbReference>
<feature type="region of interest" description="Disordered" evidence="9">
    <location>
        <begin position="931"/>
        <end position="965"/>
    </location>
</feature>
<feature type="compositionally biased region" description="Gly residues" evidence="9">
    <location>
        <begin position="821"/>
        <end position="833"/>
    </location>
</feature>
<dbReference type="AlphaFoldDB" id="A0A9W6BFQ1"/>
<dbReference type="GO" id="GO:0005524">
    <property type="term" value="F:ATP binding"/>
    <property type="evidence" value="ECO:0007669"/>
    <property type="project" value="UniProtKB-KW"/>
</dbReference>
<dbReference type="PANTHER" id="PTHR24350">
    <property type="entry name" value="SERINE/THREONINE-PROTEIN KINASE IAL-RELATED"/>
    <property type="match status" value="1"/>
</dbReference>
<feature type="region of interest" description="Disordered" evidence="9">
    <location>
        <begin position="609"/>
        <end position="637"/>
    </location>
</feature>
<feature type="compositionally biased region" description="Low complexity" evidence="9">
    <location>
        <begin position="935"/>
        <end position="963"/>
    </location>
</feature>
<evidence type="ECO:0000256" key="1">
    <source>
        <dbReference type="ARBA" id="ARBA00022527"/>
    </source>
</evidence>
<feature type="compositionally biased region" description="Low complexity" evidence="9">
    <location>
        <begin position="366"/>
        <end position="383"/>
    </location>
</feature>
<dbReference type="Pfam" id="PF00069">
    <property type="entry name" value="Pkinase"/>
    <property type="match status" value="1"/>
</dbReference>
<evidence type="ECO:0000256" key="4">
    <source>
        <dbReference type="ARBA" id="ARBA00022777"/>
    </source>
</evidence>
<feature type="compositionally biased region" description="Polar residues" evidence="9">
    <location>
        <begin position="336"/>
        <end position="352"/>
    </location>
</feature>
<feature type="region of interest" description="Disordered" evidence="9">
    <location>
        <begin position="364"/>
        <end position="383"/>
    </location>
</feature>
<proteinExistence type="predicted"/>
<accession>A0A9W6BFQ1</accession>
<feature type="region of interest" description="Disordered" evidence="9">
    <location>
        <begin position="323"/>
        <end position="352"/>
    </location>
</feature>
<evidence type="ECO:0000259" key="10">
    <source>
        <dbReference type="PROSITE" id="PS50011"/>
    </source>
</evidence>
<keyword evidence="1" id="KW-0723">Serine/threonine-protein kinase</keyword>
<feature type="binding site" evidence="7">
    <location>
        <position position="111"/>
    </location>
    <ligand>
        <name>ATP</name>
        <dbReference type="ChEBI" id="CHEBI:30616"/>
    </ligand>
</feature>
<evidence type="ECO:0000256" key="9">
    <source>
        <dbReference type="SAM" id="MobiDB-lite"/>
    </source>
</evidence>
<evidence type="ECO:0000313" key="11">
    <source>
        <dbReference type="EMBL" id="GLC51386.1"/>
    </source>
</evidence>
<feature type="region of interest" description="Disordered" evidence="9">
    <location>
        <begin position="584"/>
        <end position="603"/>
    </location>
</feature>